<organism evidence="2 3">
    <name type="scientific">Oceaniferula flava</name>
    <dbReference type="NCBI Taxonomy" id="2800421"/>
    <lineage>
        <taxon>Bacteria</taxon>
        <taxon>Pseudomonadati</taxon>
        <taxon>Verrucomicrobiota</taxon>
        <taxon>Verrucomicrobiia</taxon>
        <taxon>Verrucomicrobiales</taxon>
        <taxon>Verrucomicrobiaceae</taxon>
        <taxon>Oceaniferula</taxon>
    </lineage>
</organism>
<dbReference type="AlphaFoldDB" id="A0AAE2S8N8"/>
<gene>
    <name evidence="2" type="ORF">JIN83_00275</name>
</gene>
<dbReference type="Proteomes" id="UP000634206">
    <property type="component" value="Unassembled WGS sequence"/>
</dbReference>
<protein>
    <submittedName>
        <fullName evidence="2">Uncharacterized protein</fullName>
    </submittedName>
</protein>
<dbReference type="Gene3D" id="2.60.120.200">
    <property type="match status" value="1"/>
</dbReference>
<keyword evidence="3" id="KW-1185">Reference proteome</keyword>
<dbReference type="RefSeq" id="WP_309487982.1">
    <property type="nucleotide sequence ID" value="NZ_JAENIG010000001.1"/>
</dbReference>
<comment type="caution">
    <text evidence="2">The sequence shown here is derived from an EMBL/GenBank/DDBJ whole genome shotgun (WGS) entry which is preliminary data.</text>
</comment>
<feature type="compositionally biased region" description="Basic and acidic residues" evidence="1">
    <location>
        <begin position="113"/>
        <end position="123"/>
    </location>
</feature>
<name>A0AAE2S8N8_9BACT</name>
<proteinExistence type="predicted"/>
<dbReference type="EMBL" id="JAENIG010000001">
    <property type="protein sequence ID" value="MBK1853383.1"/>
    <property type="molecule type" value="Genomic_DNA"/>
</dbReference>
<dbReference type="PROSITE" id="PS00018">
    <property type="entry name" value="EF_HAND_1"/>
    <property type="match status" value="1"/>
</dbReference>
<sequence>MNATSAGWFTVGRVFPTAANAITDTNFRGKIDRLRTYGKALSAAQIDALNKQDADGDGLYDCFEADYRLPRAIYFDAADSDDDNDELTNLTEQQIDTNPVNFDTDGDLLPDGFENKYGLDPKSDATPNGKLDDPDGDGLLNIDEMIFQTDPTKVDSDSDGKSDKVEADQGSYANDDSDNGDAPDPAEIMQMRVAVGDPSDSHSERYSLRISDMKTYDIIIDHQARDFGVVSEKVYKQFRKGRSYSIELRWLDTNLPDDQLPDFDYFSEVAFVNAIDGQNYLLFDAVDFFTGNKATPANG</sequence>
<feature type="region of interest" description="Disordered" evidence="1">
    <location>
        <begin position="90"/>
        <end position="185"/>
    </location>
</feature>
<dbReference type="SUPFAM" id="SSF49899">
    <property type="entry name" value="Concanavalin A-like lectins/glucanases"/>
    <property type="match status" value="1"/>
</dbReference>
<reference evidence="2" key="1">
    <citation type="submission" date="2021-01" db="EMBL/GenBank/DDBJ databases">
        <title>Modified the classification status of verrucomicrobia.</title>
        <authorList>
            <person name="Feng X."/>
        </authorList>
    </citation>
    <scope>NUCLEOTIDE SEQUENCE</scope>
    <source>
        <strain evidence="2">5K15</strain>
    </source>
</reference>
<evidence type="ECO:0000313" key="2">
    <source>
        <dbReference type="EMBL" id="MBK1853383.1"/>
    </source>
</evidence>
<accession>A0AAE2S8N8</accession>
<evidence type="ECO:0000313" key="3">
    <source>
        <dbReference type="Proteomes" id="UP000634206"/>
    </source>
</evidence>
<evidence type="ECO:0000256" key="1">
    <source>
        <dbReference type="SAM" id="MobiDB-lite"/>
    </source>
</evidence>
<dbReference type="InterPro" id="IPR013320">
    <property type="entry name" value="ConA-like_dom_sf"/>
</dbReference>
<dbReference type="InterPro" id="IPR018247">
    <property type="entry name" value="EF_Hand_1_Ca_BS"/>
</dbReference>
<feature type="compositionally biased region" description="Basic and acidic residues" evidence="1">
    <location>
        <begin position="152"/>
        <end position="167"/>
    </location>
</feature>